<dbReference type="WBParaSite" id="GPUH_0001381101-mRNA-1">
    <property type="protein sequence ID" value="GPUH_0001381101-mRNA-1"/>
    <property type="gene ID" value="GPUH_0001381101"/>
</dbReference>
<evidence type="ECO:0000313" key="3">
    <source>
        <dbReference type="WBParaSite" id="GPUH_0001381101-mRNA-1"/>
    </source>
</evidence>
<protein>
    <submittedName>
        <fullName evidence="3">POP4 domain-containing protein</fullName>
    </submittedName>
</protein>
<sequence length="136" mass="15512">MLKAEIERSTLHNSWIERCGVDNTLITLIRWISHKDPTVAASILLDCNDASAVLLSTGKLRLCLYDGQKLIVPKQLKGESNQIVFQSRTPPSVEGKRIRLALKSLRKRQDVAFEAKPRNEDFLEDTRSKESDCYRN</sequence>
<proteinExistence type="predicted"/>
<organism evidence="3">
    <name type="scientific">Gongylonema pulchrum</name>
    <dbReference type="NCBI Taxonomy" id="637853"/>
    <lineage>
        <taxon>Eukaryota</taxon>
        <taxon>Metazoa</taxon>
        <taxon>Ecdysozoa</taxon>
        <taxon>Nematoda</taxon>
        <taxon>Chromadorea</taxon>
        <taxon>Rhabditida</taxon>
        <taxon>Spirurina</taxon>
        <taxon>Spiruromorpha</taxon>
        <taxon>Spiruroidea</taxon>
        <taxon>Gongylonematidae</taxon>
        <taxon>Gongylonema</taxon>
    </lineage>
</organism>
<dbReference type="EMBL" id="UYRT01080573">
    <property type="protein sequence ID" value="VDN22999.1"/>
    <property type="molecule type" value="Genomic_DNA"/>
</dbReference>
<evidence type="ECO:0000313" key="1">
    <source>
        <dbReference type="EMBL" id="VDN22999.1"/>
    </source>
</evidence>
<evidence type="ECO:0000313" key="2">
    <source>
        <dbReference type="Proteomes" id="UP000271098"/>
    </source>
</evidence>
<reference evidence="3" key="1">
    <citation type="submission" date="2016-06" db="UniProtKB">
        <authorList>
            <consortium name="WormBaseParasite"/>
        </authorList>
    </citation>
    <scope>IDENTIFICATION</scope>
</reference>
<reference evidence="1 2" key="2">
    <citation type="submission" date="2018-11" db="EMBL/GenBank/DDBJ databases">
        <authorList>
            <consortium name="Pathogen Informatics"/>
        </authorList>
    </citation>
    <scope>NUCLEOTIDE SEQUENCE [LARGE SCALE GENOMIC DNA]</scope>
</reference>
<dbReference type="AlphaFoldDB" id="A0A183DYK5"/>
<gene>
    <name evidence="1" type="ORF">GPUH_LOCUS13796</name>
</gene>
<name>A0A183DYK5_9BILA</name>
<keyword evidence="2" id="KW-1185">Reference proteome</keyword>
<dbReference type="Proteomes" id="UP000271098">
    <property type="component" value="Unassembled WGS sequence"/>
</dbReference>
<accession>A0A183DYK5</accession>